<accession>A0A9D0Z5C0</accession>
<protein>
    <submittedName>
        <fullName evidence="3">Helix-turn-helix transcriptional regulator</fullName>
    </submittedName>
</protein>
<reference evidence="3" key="2">
    <citation type="journal article" date="2021" name="PeerJ">
        <title>Extensive microbial diversity within the chicken gut microbiome revealed by metagenomics and culture.</title>
        <authorList>
            <person name="Gilroy R."/>
            <person name="Ravi A."/>
            <person name="Getino M."/>
            <person name="Pursley I."/>
            <person name="Horton D.L."/>
            <person name="Alikhan N.F."/>
            <person name="Baker D."/>
            <person name="Gharbi K."/>
            <person name="Hall N."/>
            <person name="Watson M."/>
            <person name="Adriaenssens E.M."/>
            <person name="Foster-Nyarko E."/>
            <person name="Jarju S."/>
            <person name="Secka A."/>
            <person name="Antonio M."/>
            <person name="Oren A."/>
            <person name="Chaudhuri R.R."/>
            <person name="La Ragione R."/>
            <person name="Hildebrand F."/>
            <person name="Pallen M.J."/>
        </authorList>
    </citation>
    <scope>NUCLEOTIDE SEQUENCE</scope>
    <source>
        <strain evidence="3">ChiSjej2B20-13462</strain>
    </source>
</reference>
<comment type="caution">
    <text evidence="3">The sequence shown here is derived from an EMBL/GenBank/DDBJ whole genome shotgun (WGS) entry which is preliminary data.</text>
</comment>
<evidence type="ECO:0000313" key="4">
    <source>
        <dbReference type="Proteomes" id="UP000886874"/>
    </source>
</evidence>
<proteinExistence type="predicted"/>
<dbReference type="Proteomes" id="UP000886874">
    <property type="component" value="Unassembled WGS sequence"/>
</dbReference>
<dbReference type="EMBL" id="DVFN01000046">
    <property type="protein sequence ID" value="HIQ69279.1"/>
    <property type="molecule type" value="Genomic_DNA"/>
</dbReference>
<dbReference type="InterPro" id="IPR001387">
    <property type="entry name" value="Cro/C1-type_HTH"/>
</dbReference>
<dbReference type="PANTHER" id="PTHR46558">
    <property type="entry name" value="TRACRIPTIONAL REGULATORY PROTEIN-RELATED-RELATED"/>
    <property type="match status" value="1"/>
</dbReference>
<dbReference type="Gene3D" id="1.10.260.40">
    <property type="entry name" value="lambda repressor-like DNA-binding domains"/>
    <property type="match status" value="1"/>
</dbReference>
<feature type="domain" description="HTH cro/C1-type" evidence="2">
    <location>
        <begin position="4"/>
        <end position="58"/>
    </location>
</feature>
<gene>
    <name evidence="3" type="ORF">IAA67_02965</name>
</gene>
<dbReference type="SMART" id="SM00530">
    <property type="entry name" value="HTH_XRE"/>
    <property type="match status" value="1"/>
</dbReference>
<reference evidence="3" key="1">
    <citation type="submission" date="2020-10" db="EMBL/GenBank/DDBJ databases">
        <authorList>
            <person name="Gilroy R."/>
        </authorList>
    </citation>
    <scope>NUCLEOTIDE SEQUENCE</scope>
    <source>
        <strain evidence="3">ChiSjej2B20-13462</strain>
    </source>
</reference>
<evidence type="ECO:0000256" key="1">
    <source>
        <dbReference type="ARBA" id="ARBA00023125"/>
    </source>
</evidence>
<keyword evidence="1" id="KW-0238">DNA-binding</keyword>
<name>A0A9D0Z5C0_9FIRM</name>
<dbReference type="CDD" id="cd00093">
    <property type="entry name" value="HTH_XRE"/>
    <property type="match status" value="1"/>
</dbReference>
<dbReference type="Pfam" id="PF01381">
    <property type="entry name" value="HTH_3"/>
    <property type="match status" value="1"/>
</dbReference>
<evidence type="ECO:0000313" key="3">
    <source>
        <dbReference type="EMBL" id="HIQ69279.1"/>
    </source>
</evidence>
<organism evidence="3 4">
    <name type="scientific">Candidatus Avoscillospira stercorigallinarum</name>
    <dbReference type="NCBI Taxonomy" id="2840708"/>
    <lineage>
        <taxon>Bacteria</taxon>
        <taxon>Bacillati</taxon>
        <taxon>Bacillota</taxon>
        <taxon>Clostridia</taxon>
        <taxon>Eubacteriales</taxon>
        <taxon>Oscillospiraceae</taxon>
        <taxon>Oscillospiraceae incertae sedis</taxon>
        <taxon>Candidatus Avoscillospira</taxon>
    </lineage>
</organism>
<dbReference type="InterPro" id="IPR010982">
    <property type="entry name" value="Lambda_DNA-bd_dom_sf"/>
</dbReference>
<dbReference type="PROSITE" id="PS50943">
    <property type="entry name" value="HTH_CROC1"/>
    <property type="match status" value="1"/>
</dbReference>
<dbReference type="AlphaFoldDB" id="A0A9D0Z5C0"/>
<sequence>MNRLRDLREDADLNQTQVARYLGMSQTGYSKYETGENDIPTQVLIRLAQFYKTSVDYILGVSDIRSPYPR</sequence>
<dbReference type="PANTHER" id="PTHR46558:SF11">
    <property type="entry name" value="HTH-TYPE TRANSCRIPTIONAL REGULATOR XRE"/>
    <property type="match status" value="1"/>
</dbReference>
<evidence type="ECO:0000259" key="2">
    <source>
        <dbReference type="PROSITE" id="PS50943"/>
    </source>
</evidence>
<dbReference type="SUPFAM" id="SSF47413">
    <property type="entry name" value="lambda repressor-like DNA-binding domains"/>
    <property type="match status" value="1"/>
</dbReference>
<dbReference type="GO" id="GO:0003677">
    <property type="term" value="F:DNA binding"/>
    <property type="evidence" value="ECO:0007669"/>
    <property type="project" value="UniProtKB-KW"/>
</dbReference>